<dbReference type="InterPro" id="IPR002204">
    <property type="entry name" value="3-OH-isobutyrate_DH-rel_CS"/>
</dbReference>
<feature type="non-terminal residue" evidence="4">
    <location>
        <position position="153"/>
    </location>
</feature>
<keyword evidence="2" id="KW-0520">NAD</keyword>
<dbReference type="AlphaFoldDB" id="A0A176RXT8"/>
<dbReference type="SUPFAM" id="SSF51735">
    <property type="entry name" value="NAD(P)-binding Rossmann-fold domains"/>
    <property type="match status" value="1"/>
</dbReference>
<dbReference type="InterPro" id="IPR036291">
    <property type="entry name" value="NAD(P)-bd_dom_sf"/>
</dbReference>
<dbReference type="GO" id="GO:0050661">
    <property type="term" value="F:NADP binding"/>
    <property type="evidence" value="ECO:0007669"/>
    <property type="project" value="InterPro"/>
</dbReference>
<evidence type="ECO:0000313" key="4">
    <source>
        <dbReference type="EMBL" id="OAD20570.1"/>
    </source>
</evidence>
<sequence length="153" mass="15885">MSEKIGFIGLGIMGRPMALNLCKAGYALWVHARRPEMMQALTTATACSSPKAVAAQSDIIFTMLSDTPDVENVILGENGIIHGASAGNLVIDMSSIAASNTRHIAATLAEKGIEMLDAPVSGGENGAIAGTLSIMVGGKTAQFKRALPLFEIL</sequence>
<accession>A0A176RXT8</accession>
<dbReference type="Gene3D" id="3.40.50.720">
    <property type="entry name" value="NAD(P)-binding Rossmann-like Domain"/>
    <property type="match status" value="1"/>
</dbReference>
<dbReference type="PANTHER" id="PTHR22981:SF7">
    <property type="entry name" value="3-HYDROXYISOBUTYRATE DEHYDROGENASE, MITOCHONDRIAL"/>
    <property type="match status" value="1"/>
</dbReference>
<evidence type="ECO:0000313" key="5">
    <source>
        <dbReference type="Proteomes" id="UP000076962"/>
    </source>
</evidence>
<dbReference type="GO" id="GO:0016054">
    <property type="term" value="P:organic acid catabolic process"/>
    <property type="evidence" value="ECO:0007669"/>
    <property type="project" value="UniProtKB-ARBA"/>
</dbReference>
<name>A0A176RXT8_9GAMM</name>
<dbReference type="Pfam" id="PF03446">
    <property type="entry name" value="NAD_binding_2"/>
    <property type="match status" value="1"/>
</dbReference>
<proteinExistence type="predicted"/>
<evidence type="ECO:0000259" key="3">
    <source>
        <dbReference type="Pfam" id="PF03446"/>
    </source>
</evidence>
<keyword evidence="1" id="KW-0560">Oxidoreductase</keyword>
<comment type="caution">
    <text evidence="4">The sequence shown here is derived from an EMBL/GenBank/DDBJ whole genome shotgun (WGS) entry which is preliminary data.</text>
</comment>
<dbReference type="InterPro" id="IPR006115">
    <property type="entry name" value="6PGDH_NADP-bd"/>
</dbReference>
<dbReference type="PANTHER" id="PTHR22981">
    <property type="entry name" value="3-HYDROXYISOBUTYRATE DEHYDROGENASE-RELATED"/>
    <property type="match status" value="1"/>
</dbReference>
<dbReference type="GO" id="GO:0004616">
    <property type="term" value="F:phosphogluconate dehydrogenase (decarboxylating) activity"/>
    <property type="evidence" value="ECO:0007669"/>
    <property type="project" value="InterPro"/>
</dbReference>
<evidence type="ECO:0000256" key="1">
    <source>
        <dbReference type="ARBA" id="ARBA00023002"/>
    </source>
</evidence>
<dbReference type="Proteomes" id="UP000076962">
    <property type="component" value="Unassembled WGS sequence"/>
</dbReference>
<protein>
    <submittedName>
        <fullName evidence="4">2-hydroxy-3-oxopropionate reductase</fullName>
    </submittedName>
</protein>
<evidence type="ECO:0000256" key="2">
    <source>
        <dbReference type="ARBA" id="ARBA00023027"/>
    </source>
</evidence>
<dbReference type="EMBL" id="LUTY01002270">
    <property type="protein sequence ID" value="OAD20570.1"/>
    <property type="molecule type" value="Genomic_DNA"/>
</dbReference>
<keyword evidence="5" id="KW-1185">Reference proteome</keyword>
<feature type="domain" description="6-phosphogluconate dehydrogenase NADP-binding" evidence="3">
    <location>
        <begin position="4"/>
        <end position="151"/>
    </location>
</feature>
<dbReference type="PROSITE" id="PS00895">
    <property type="entry name" value="3_HYDROXYISOBUT_DH"/>
    <property type="match status" value="1"/>
</dbReference>
<organism evidence="4 5">
    <name type="scientific">Candidatus Thiomargarita nelsonii</name>
    <dbReference type="NCBI Taxonomy" id="1003181"/>
    <lineage>
        <taxon>Bacteria</taxon>
        <taxon>Pseudomonadati</taxon>
        <taxon>Pseudomonadota</taxon>
        <taxon>Gammaproteobacteria</taxon>
        <taxon>Thiotrichales</taxon>
        <taxon>Thiotrichaceae</taxon>
        <taxon>Thiomargarita</taxon>
    </lineage>
</organism>
<dbReference type="InterPro" id="IPR006183">
    <property type="entry name" value="Pgluconate_DH"/>
</dbReference>
<reference evidence="4 5" key="1">
    <citation type="submission" date="2016-05" db="EMBL/GenBank/DDBJ databases">
        <title>Single-cell genome of chain-forming Candidatus Thiomargarita nelsonii and comparison to other large sulfur-oxidizing bacteria.</title>
        <authorList>
            <person name="Winkel M."/>
            <person name="Salman V."/>
            <person name="Woyke T."/>
            <person name="Schulz-Vogt H."/>
            <person name="Richter M."/>
            <person name="Flood B."/>
            <person name="Bailey J."/>
            <person name="Amann R."/>
            <person name="Mussmann M."/>
        </authorList>
    </citation>
    <scope>NUCLEOTIDE SEQUENCE [LARGE SCALE GENOMIC DNA]</scope>
    <source>
        <strain evidence="4 5">THI036</strain>
    </source>
</reference>
<gene>
    <name evidence="4" type="ORF">THIOM_003720</name>
</gene>
<dbReference type="PRINTS" id="PR00076">
    <property type="entry name" value="6PGDHDRGNASE"/>
</dbReference>